<accession>A0A1A5YSD1</accession>
<name>A0A1A5YSD1_9BACL</name>
<keyword evidence="7 8" id="KW-0472">Membrane</keyword>
<reference evidence="9 10" key="1">
    <citation type="submission" date="2016-05" db="EMBL/GenBank/DDBJ databases">
        <title>Paenibacillus oryzae. sp. nov., isolated from the rice root.</title>
        <authorList>
            <person name="Zhang J."/>
            <person name="Zhang X."/>
        </authorList>
    </citation>
    <scope>NUCLEOTIDE SEQUENCE [LARGE SCALE GENOMIC DNA]</scope>
    <source>
        <strain evidence="9 10">1DrF-4</strain>
    </source>
</reference>
<feature type="transmembrane region" description="Helical" evidence="8">
    <location>
        <begin position="33"/>
        <end position="49"/>
    </location>
</feature>
<evidence type="ECO:0000256" key="3">
    <source>
        <dbReference type="ARBA" id="ARBA00022475"/>
    </source>
</evidence>
<dbReference type="EMBL" id="LYPA01000025">
    <property type="protein sequence ID" value="OBR68468.1"/>
    <property type="molecule type" value="Genomic_DNA"/>
</dbReference>
<keyword evidence="10" id="KW-1185">Reference proteome</keyword>
<feature type="transmembrane region" description="Helical" evidence="8">
    <location>
        <begin position="133"/>
        <end position="155"/>
    </location>
</feature>
<keyword evidence="4 8" id="KW-0812">Transmembrane</keyword>
<dbReference type="Pfam" id="PF04093">
    <property type="entry name" value="MreD"/>
    <property type="match status" value="1"/>
</dbReference>
<protein>
    <submittedName>
        <fullName evidence="9">Rod shape-determining protein MreD</fullName>
    </submittedName>
</protein>
<evidence type="ECO:0000256" key="5">
    <source>
        <dbReference type="ARBA" id="ARBA00022960"/>
    </source>
</evidence>
<proteinExistence type="inferred from homology"/>
<organism evidence="9 10">
    <name type="scientific">Paenibacillus oryzae</name>
    <dbReference type="NCBI Taxonomy" id="1844972"/>
    <lineage>
        <taxon>Bacteria</taxon>
        <taxon>Bacillati</taxon>
        <taxon>Bacillota</taxon>
        <taxon>Bacilli</taxon>
        <taxon>Bacillales</taxon>
        <taxon>Paenibacillaceae</taxon>
        <taxon>Paenibacillus</taxon>
    </lineage>
</organism>
<comment type="caution">
    <text evidence="9">The sequence shown here is derived from an EMBL/GenBank/DDBJ whole genome shotgun (WGS) entry which is preliminary data.</text>
</comment>
<keyword evidence="5" id="KW-0133">Cell shape</keyword>
<evidence type="ECO:0000313" key="9">
    <source>
        <dbReference type="EMBL" id="OBR68468.1"/>
    </source>
</evidence>
<feature type="transmembrane region" description="Helical" evidence="8">
    <location>
        <begin position="6"/>
        <end position="26"/>
    </location>
</feature>
<feature type="transmembrane region" description="Helical" evidence="8">
    <location>
        <begin position="99"/>
        <end position="121"/>
    </location>
</feature>
<dbReference type="AlphaFoldDB" id="A0A1A5YSD1"/>
<dbReference type="GO" id="GO:0005886">
    <property type="term" value="C:plasma membrane"/>
    <property type="evidence" value="ECO:0007669"/>
    <property type="project" value="UniProtKB-SubCell"/>
</dbReference>
<keyword evidence="6 8" id="KW-1133">Transmembrane helix</keyword>
<comment type="similarity">
    <text evidence="2">Belongs to the MreD family.</text>
</comment>
<dbReference type="NCBIfam" id="TIGR03426">
    <property type="entry name" value="shape_MreD"/>
    <property type="match status" value="1"/>
</dbReference>
<dbReference type="Proteomes" id="UP000092024">
    <property type="component" value="Unassembled WGS sequence"/>
</dbReference>
<evidence type="ECO:0000256" key="8">
    <source>
        <dbReference type="SAM" id="Phobius"/>
    </source>
</evidence>
<evidence type="ECO:0000313" key="10">
    <source>
        <dbReference type="Proteomes" id="UP000092024"/>
    </source>
</evidence>
<evidence type="ECO:0000256" key="6">
    <source>
        <dbReference type="ARBA" id="ARBA00022989"/>
    </source>
</evidence>
<dbReference type="STRING" id="1844972.A7K91_09710"/>
<gene>
    <name evidence="9" type="ORF">A7K91_09710</name>
</gene>
<dbReference type="GO" id="GO:0008360">
    <property type="term" value="P:regulation of cell shape"/>
    <property type="evidence" value="ECO:0007669"/>
    <property type="project" value="UniProtKB-KW"/>
</dbReference>
<dbReference type="Gene3D" id="1.10.1760.20">
    <property type="match status" value="1"/>
</dbReference>
<evidence type="ECO:0000256" key="2">
    <source>
        <dbReference type="ARBA" id="ARBA00007776"/>
    </source>
</evidence>
<dbReference type="RefSeq" id="WP_068679020.1">
    <property type="nucleotide sequence ID" value="NZ_LYPA01000025.1"/>
</dbReference>
<dbReference type="OrthoDB" id="2678464at2"/>
<feature type="transmembrane region" description="Helical" evidence="8">
    <location>
        <begin position="69"/>
        <end position="92"/>
    </location>
</feature>
<evidence type="ECO:0000256" key="1">
    <source>
        <dbReference type="ARBA" id="ARBA00004651"/>
    </source>
</evidence>
<comment type="subcellular location">
    <subcellularLocation>
        <location evidence="1">Cell membrane</location>
        <topology evidence="1">Multi-pass membrane protein</topology>
    </subcellularLocation>
</comment>
<evidence type="ECO:0000256" key="4">
    <source>
        <dbReference type="ARBA" id="ARBA00022692"/>
    </source>
</evidence>
<keyword evidence="3" id="KW-1003">Cell membrane</keyword>
<evidence type="ECO:0000256" key="7">
    <source>
        <dbReference type="ARBA" id="ARBA00023136"/>
    </source>
</evidence>
<sequence length="173" mass="19607">MSTNRIIFLMLLLFVLEGSLVPWLIPEGFGGRIIPHFVFVFVMYSALYANRHQALLLGAGFGLLQDVVYYGHLIGAHFFLMGLCGYFAGILMEKKRATIMMALTIIGFACLLYDTGLFFIYKVFRITEASYAWALTNHILPSLFLQLAFALALYVPLRRMFESRSLIAEGDEE</sequence>
<dbReference type="InterPro" id="IPR007227">
    <property type="entry name" value="Cell_shape_determining_MreD"/>
</dbReference>